<reference evidence="2" key="1">
    <citation type="submission" date="2023-01" db="EMBL/GenBank/DDBJ databases">
        <title>Vibrio sp. CB1-14 genome sequencing.</title>
        <authorList>
            <person name="Otstavnykh N."/>
            <person name="Isaeva M."/>
            <person name="Meleshko D."/>
        </authorList>
    </citation>
    <scope>NUCLEOTIDE SEQUENCE</scope>
    <source>
        <strain evidence="2">CB1-14</strain>
    </source>
</reference>
<dbReference type="SUPFAM" id="SSF53474">
    <property type="entry name" value="alpha/beta-Hydrolases"/>
    <property type="match status" value="1"/>
</dbReference>
<dbReference type="GO" id="GO:0016787">
    <property type="term" value="F:hydrolase activity"/>
    <property type="evidence" value="ECO:0007669"/>
    <property type="project" value="UniProtKB-KW"/>
</dbReference>
<name>A0AAU8BRT2_9VIBR</name>
<dbReference type="EMBL" id="CP115921">
    <property type="protein sequence ID" value="XCD18237.1"/>
    <property type="molecule type" value="Genomic_DNA"/>
</dbReference>
<dbReference type="KEGG" id="vck:PG915_23505"/>
<protein>
    <submittedName>
        <fullName evidence="2">Alpha/beta fold hydrolase</fullName>
    </submittedName>
</protein>
<dbReference type="AlphaFoldDB" id="A0AAU8BRT2"/>
<dbReference type="Pfam" id="PF00561">
    <property type="entry name" value="Abhydrolase_1"/>
    <property type="match status" value="1"/>
</dbReference>
<dbReference type="PANTHER" id="PTHR43689:SF8">
    <property type="entry name" value="ALPHA_BETA-HYDROLASES SUPERFAMILY PROTEIN"/>
    <property type="match status" value="1"/>
</dbReference>
<proteinExistence type="predicted"/>
<dbReference type="RefSeq" id="WP_353499386.1">
    <property type="nucleotide sequence ID" value="NZ_CP115921.1"/>
</dbReference>
<keyword evidence="2" id="KW-0378">Hydrolase</keyword>
<dbReference type="Gene3D" id="3.40.50.1820">
    <property type="entry name" value="alpha/beta hydrolase"/>
    <property type="match status" value="1"/>
</dbReference>
<evidence type="ECO:0000259" key="1">
    <source>
        <dbReference type="Pfam" id="PF00561"/>
    </source>
</evidence>
<sequence length="305" mass="34175">MTLIVALIAIFCFLALLPLMVNKETYSLNEVHRAEAPGQFIETQLGHIHYQLEGSPDAPLVVFVHGFSAPSYMWDNNRKVVANAGYRVLTFDLYGRGYSSRPNVKYDKQLFVDQIGQLTQTLAPNKPFHIVGLSMGGAITSAFVAKNPSNILSVGYVAPFNQPVDIGPLTLPVIGKWLGYLLFIPKLPTNQANDLVQPECFPYWADKFSEQMMYKGFRRAIISTGRHLIAKDPTDDFAEVGKLAIPKLLLWGKEDKVIPLSDAERVKELLGSNVELEVFEDAGHAMQYECYDRINPKLLSHFERA</sequence>
<gene>
    <name evidence="2" type="ORF">PG915_23505</name>
</gene>
<accession>A0AAU8BRT2</accession>
<evidence type="ECO:0000313" key="2">
    <source>
        <dbReference type="EMBL" id="XCD18237.1"/>
    </source>
</evidence>
<dbReference type="InterPro" id="IPR029058">
    <property type="entry name" value="AB_hydrolase_fold"/>
</dbReference>
<dbReference type="PRINTS" id="PR00111">
    <property type="entry name" value="ABHYDROLASE"/>
</dbReference>
<feature type="domain" description="AB hydrolase-1" evidence="1">
    <location>
        <begin position="59"/>
        <end position="289"/>
    </location>
</feature>
<organism evidence="2">
    <name type="scientific">Vibrio chaetopteri</name>
    <dbReference type="NCBI Taxonomy" id="3016528"/>
    <lineage>
        <taxon>Bacteria</taxon>
        <taxon>Pseudomonadati</taxon>
        <taxon>Pseudomonadota</taxon>
        <taxon>Gammaproteobacteria</taxon>
        <taxon>Vibrionales</taxon>
        <taxon>Vibrionaceae</taxon>
        <taxon>Vibrio</taxon>
    </lineage>
</organism>
<dbReference type="PANTHER" id="PTHR43689">
    <property type="entry name" value="HYDROLASE"/>
    <property type="match status" value="1"/>
</dbReference>
<dbReference type="InterPro" id="IPR000073">
    <property type="entry name" value="AB_hydrolase_1"/>
</dbReference>